<feature type="region of interest" description="Disordered" evidence="1">
    <location>
        <begin position="25"/>
        <end position="61"/>
    </location>
</feature>
<evidence type="ECO:0000313" key="3">
    <source>
        <dbReference type="Proteomes" id="UP001060895"/>
    </source>
</evidence>
<sequence length="85" mass="9547">MRLGQVVDHAGGFIEVDTAIEKGHWLAAAPKGEEADRREEDRRRGPHHHQSRAPEPLKASQEILHKETVTLIQRWSGNPDNPQGV</sequence>
<dbReference type="Proteomes" id="UP001060895">
    <property type="component" value="Unassembled WGS sequence"/>
</dbReference>
<reference evidence="2" key="1">
    <citation type="submission" date="2013-04" db="EMBL/GenBank/DDBJ databases">
        <title>The genome sequencing project of 58 acetic acid bacteria.</title>
        <authorList>
            <person name="Okamoto-Kainuma A."/>
            <person name="Ishikawa M."/>
            <person name="Umino S."/>
            <person name="Koizumi Y."/>
            <person name="Shiwa Y."/>
            <person name="Yoshikawa H."/>
            <person name="Matsutani M."/>
            <person name="Matsushita K."/>
        </authorList>
    </citation>
    <scope>NUCLEOTIDE SEQUENCE</scope>
    <source>
        <strain evidence="2">DSM 12717</strain>
    </source>
</reference>
<protein>
    <submittedName>
        <fullName evidence="2">Uncharacterized protein</fullName>
    </submittedName>
</protein>
<accession>A0ABQ0P754</accession>
<name>A0ABQ0P754_9PROT</name>
<dbReference type="EMBL" id="BAQP01000104">
    <property type="protein sequence ID" value="GBQ24652.1"/>
    <property type="molecule type" value="Genomic_DNA"/>
</dbReference>
<evidence type="ECO:0000256" key="1">
    <source>
        <dbReference type="SAM" id="MobiDB-lite"/>
    </source>
</evidence>
<feature type="compositionally biased region" description="Basic and acidic residues" evidence="1">
    <location>
        <begin position="31"/>
        <end position="43"/>
    </location>
</feature>
<gene>
    <name evidence="2" type="ORF">AA12717_1849</name>
</gene>
<proteinExistence type="predicted"/>
<evidence type="ECO:0000313" key="2">
    <source>
        <dbReference type="EMBL" id="GBQ24652.1"/>
    </source>
</evidence>
<comment type="caution">
    <text evidence="2">The sequence shown here is derived from an EMBL/GenBank/DDBJ whole genome shotgun (WGS) entry which is preliminary data.</text>
</comment>
<keyword evidence="3" id="KW-1185">Reference proteome</keyword>
<organism evidence="2 3">
    <name type="scientific">Gluconacetobacter sacchari DSM 12717</name>
    <dbReference type="NCBI Taxonomy" id="1307940"/>
    <lineage>
        <taxon>Bacteria</taxon>
        <taxon>Pseudomonadati</taxon>
        <taxon>Pseudomonadota</taxon>
        <taxon>Alphaproteobacteria</taxon>
        <taxon>Acetobacterales</taxon>
        <taxon>Acetobacteraceae</taxon>
        <taxon>Gluconacetobacter</taxon>
    </lineage>
</organism>